<dbReference type="EMBL" id="KL197734">
    <property type="protein sequence ID" value="KDQ53366.1"/>
    <property type="molecule type" value="Genomic_DNA"/>
</dbReference>
<feature type="transmembrane region" description="Helical" evidence="2">
    <location>
        <begin position="29"/>
        <end position="47"/>
    </location>
</feature>
<name>A0A067PSR8_9AGAM</name>
<evidence type="ECO:0000256" key="1">
    <source>
        <dbReference type="SAM" id="Coils"/>
    </source>
</evidence>
<proteinExistence type="predicted"/>
<protein>
    <submittedName>
        <fullName evidence="3">Uncharacterized protein</fullName>
    </submittedName>
</protein>
<dbReference type="AlphaFoldDB" id="A0A067PSR8"/>
<keyword evidence="2" id="KW-0812">Transmembrane</keyword>
<dbReference type="Proteomes" id="UP000027265">
    <property type="component" value="Unassembled WGS sequence"/>
</dbReference>
<keyword evidence="2" id="KW-0472">Membrane</keyword>
<feature type="coiled-coil region" evidence="1">
    <location>
        <begin position="218"/>
        <end position="252"/>
    </location>
</feature>
<organism evidence="3 4">
    <name type="scientific">Jaapia argillacea MUCL 33604</name>
    <dbReference type="NCBI Taxonomy" id="933084"/>
    <lineage>
        <taxon>Eukaryota</taxon>
        <taxon>Fungi</taxon>
        <taxon>Dikarya</taxon>
        <taxon>Basidiomycota</taxon>
        <taxon>Agaricomycotina</taxon>
        <taxon>Agaricomycetes</taxon>
        <taxon>Agaricomycetidae</taxon>
        <taxon>Jaapiales</taxon>
        <taxon>Jaapiaceae</taxon>
        <taxon>Jaapia</taxon>
    </lineage>
</organism>
<keyword evidence="2" id="KW-1133">Transmembrane helix</keyword>
<feature type="coiled-coil region" evidence="1">
    <location>
        <begin position="369"/>
        <end position="396"/>
    </location>
</feature>
<gene>
    <name evidence="3" type="ORF">JAAARDRAFT_39423</name>
</gene>
<dbReference type="HOGENOM" id="CLU_527904_0_0_1"/>
<sequence length="516" mass="57647">MPSPLDSISEPSRRPNTCNIERSASTIKMMFFTVLFVQLVTLLFGFVDLTINVVALCLQPPVEIQDTQFALLSPIFNPLIIKTIVHLVYTISLTSTTLPVTIHSLVNPFLTSFTWILKFGLSKLHSAQSIEYQNTALLAELAAIHSAIDVDAMHLSHETTALKLAESQLPTLKRELAHLTNENIELEHAVKTREAYIHSLCVKMGPLVIEKFANNKEVERLEKELCIADEKAQELKDKKTSLLKEKAGLVKETKGLARQQRDIRGELEYTLHALQVYGEEDSQAQAYQAELDSKLVGSPNLDDKEVGGTTVMEIEKIQLEEQVKQLELKEKYMAEVLETEKSLRIEAEEKGRASVEKLLQVNEHLKSGNLAAEKDVAQLKSTLSELEKRVAELQTVQDSYKIISDRFALAEQENLQLKSTIACFSLSSSGSTILELQTVIRGLTLELVAVQEDRTLNAKKVERLEQMDVKAPESNIPPEAMTKVEVVEKEGKENVNVIKLGTSKKTAVILGTRQLN</sequence>
<feature type="coiled-coil region" evidence="1">
    <location>
        <begin position="162"/>
        <end position="189"/>
    </location>
</feature>
<reference evidence="4" key="1">
    <citation type="journal article" date="2014" name="Proc. Natl. Acad. Sci. U.S.A.">
        <title>Extensive sampling of basidiomycete genomes demonstrates inadequacy of the white-rot/brown-rot paradigm for wood decay fungi.</title>
        <authorList>
            <person name="Riley R."/>
            <person name="Salamov A.A."/>
            <person name="Brown D.W."/>
            <person name="Nagy L.G."/>
            <person name="Floudas D."/>
            <person name="Held B.W."/>
            <person name="Levasseur A."/>
            <person name="Lombard V."/>
            <person name="Morin E."/>
            <person name="Otillar R."/>
            <person name="Lindquist E.A."/>
            <person name="Sun H."/>
            <person name="LaButti K.M."/>
            <person name="Schmutz J."/>
            <person name="Jabbour D."/>
            <person name="Luo H."/>
            <person name="Baker S.E."/>
            <person name="Pisabarro A.G."/>
            <person name="Walton J.D."/>
            <person name="Blanchette R.A."/>
            <person name="Henrissat B."/>
            <person name="Martin F."/>
            <person name="Cullen D."/>
            <person name="Hibbett D.S."/>
            <person name="Grigoriev I.V."/>
        </authorList>
    </citation>
    <scope>NUCLEOTIDE SEQUENCE [LARGE SCALE GENOMIC DNA]</scope>
    <source>
        <strain evidence="4">MUCL 33604</strain>
    </source>
</reference>
<evidence type="ECO:0000313" key="3">
    <source>
        <dbReference type="EMBL" id="KDQ53366.1"/>
    </source>
</evidence>
<keyword evidence="4" id="KW-1185">Reference proteome</keyword>
<evidence type="ECO:0000313" key="4">
    <source>
        <dbReference type="Proteomes" id="UP000027265"/>
    </source>
</evidence>
<keyword evidence="1" id="KW-0175">Coiled coil</keyword>
<dbReference type="InParanoid" id="A0A067PSR8"/>
<evidence type="ECO:0000256" key="2">
    <source>
        <dbReference type="SAM" id="Phobius"/>
    </source>
</evidence>
<accession>A0A067PSR8</accession>